<dbReference type="InterPro" id="IPR021373">
    <property type="entry name" value="DUF2993"/>
</dbReference>
<proteinExistence type="predicted"/>
<evidence type="ECO:0000313" key="1">
    <source>
        <dbReference type="EMBL" id="CAA9308259.1"/>
    </source>
</evidence>
<organism evidence="1">
    <name type="scientific">uncultured Friedmanniella sp</name>
    <dbReference type="NCBI Taxonomy" id="335381"/>
    <lineage>
        <taxon>Bacteria</taxon>
        <taxon>Bacillati</taxon>
        <taxon>Actinomycetota</taxon>
        <taxon>Actinomycetes</taxon>
        <taxon>Propionibacteriales</taxon>
        <taxon>Nocardioidaceae</taxon>
        <taxon>Friedmanniella</taxon>
        <taxon>environmental samples</taxon>
    </lineage>
</organism>
<dbReference type="EMBL" id="CADCTT010000213">
    <property type="protein sequence ID" value="CAA9308259.1"/>
    <property type="molecule type" value="Genomic_DNA"/>
</dbReference>
<protein>
    <recommendedName>
        <fullName evidence="2">DUF2993 domain-containing protein</fullName>
    </recommendedName>
</protein>
<gene>
    <name evidence="1" type="ORF">AVDCRST_MAG61-1528</name>
</gene>
<dbReference type="AlphaFoldDB" id="A0A6J4KL97"/>
<reference evidence="1" key="1">
    <citation type="submission" date="2020-02" db="EMBL/GenBank/DDBJ databases">
        <authorList>
            <person name="Meier V. D."/>
        </authorList>
    </citation>
    <scope>NUCLEOTIDE SEQUENCE</scope>
    <source>
        <strain evidence="1">AVDCRST_MAG61</strain>
    </source>
</reference>
<sequence length="244" mass="25692">MGARRRRSLATGFLLVGLLLAGVLLALDRGLHYYAERRVASELQTSLALDAPPTVDIRGFPFLTQAARNHFPRVDLTATGVSGSRSPGEPPVEIETLQAELYDVRTSEGYRRVTAGRLDGRATLAYDSLAGYSENPLSYGGNSGGPGRVQTTVSAPIGGDLLMATLSAVVAVDEPNQQVLLTEPSVEVVGLTLADEVVNRLAGRFLDPIPVGSLPLGLRLTGVEATETGMIALVTGTDVLLQQG</sequence>
<name>A0A6J4KL97_9ACTN</name>
<evidence type="ECO:0008006" key="2">
    <source>
        <dbReference type="Google" id="ProtNLM"/>
    </source>
</evidence>
<accession>A0A6J4KL97</accession>
<dbReference type="Pfam" id="PF11209">
    <property type="entry name" value="LmeA"/>
    <property type="match status" value="1"/>
</dbReference>